<dbReference type="STRING" id="4795.A0A225WLJ4"/>
<accession>A0A225WLJ4</accession>
<dbReference type="AlphaFoldDB" id="A0A225WLJ4"/>
<sequence>MSGLLAQGHKIKRFTSDGICYKDLELFLNLHGIKFIPTHLYTPEENSLKEKMNGVLVGKMRAAILAADLPQKLWPEVLQYFVDSVNMNATVRGSVEFVFTRKPKYDNKLSPKAELALLLGFARRSPGYILLHLRTGKIVETRVVKFGEDITMSKKNMNSL</sequence>
<dbReference type="InterPro" id="IPR012337">
    <property type="entry name" value="RNaseH-like_sf"/>
</dbReference>
<dbReference type="GO" id="GO:0003676">
    <property type="term" value="F:nucleic acid binding"/>
    <property type="evidence" value="ECO:0007669"/>
    <property type="project" value="InterPro"/>
</dbReference>
<comment type="caution">
    <text evidence="2">The sequence shown here is derived from an EMBL/GenBank/DDBJ whole genome shotgun (WGS) entry which is preliminary data.</text>
</comment>
<dbReference type="InterPro" id="IPR036397">
    <property type="entry name" value="RNaseH_sf"/>
</dbReference>
<feature type="domain" description="Retroviral polymerase SH3-like" evidence="1">
    <location>
        <begin position="103"/>
        <end position="155"/>
    </location>
</feature>
<keyword evidence="3" id="KW-1185">Reference proteome</keyword>
<evidence type="ECO:0000313" key="3">
    <source>
        <dbReference type="Proteomes" id="UP000198211"/>
    </source>
</evidence>
<proteinExistence type="predicted"/>
<protein>
    <recommendedName>
        <fullName evidence="1">Retroviral polymerase SH3-like domain-containing protein</fullName>
    </recommendedName>
</protein>
<gene>
    <name evidence="2" type="ORF">PHMEG_0007634</name>
</gene>
<dbReference type="OrthoDB" id="120988at2759"/>
<dbReference type="Gene3D" id="3.30.420.10">
    <property type="entry name" value="Ribonuclease H-like superfamily/Ribonuclease H"/>
    <property type="match status" value="1"/>
</dbReference>
<dbReference type="EMBL" id="NBNE01000609">
    <property type="protein sequence ID" value="OWZ18294.1"/>
    <property type="molecule type" value="Genomic_DNA"/>
</dbReference>
<reference evidence="3" key="1">
    <citation type="submission" date="2017-03" db="EMBL/GenBank/DDBJ databases">
        <title>Phytopthora megakarya and P. palmivora, two closely related causual agents of cacao black pod achieved similar genome size and gene model numbers by different mechanisms.</title>
        <authorList>
            <person name="Ali S."/>
            <person name="Shao J."/>
            <person name="Larry D.J."/>
            <person name="Kronmiller B."/>
            <person name="Shen D."/>
            <person name="Strem M.D."/>
            <person name="Melnick R.L."/>
            <person name="Guiltinan M.J."/>
            <person name="Tyler B.M."/>
            <person name="Meinhardt L.W."/>
            <person name="Bailey B.A."/>
        </authorList>
    </citation>
    <scope>NUCLEOTIDE SEQUENCE [LARGE SCALE GENOMIC DNA]</scope>
    <source>
        <strain evidence="3">zdho120</strain>
    </source>
</reference>
<dbReference type="Pfam" id="PF25597">
    <property type="entry name" value="SH3_retrovirus"/>
    <property type="match status" value="1"/>
</dbReference>
<dbReference type="SUPFAM" id="SSF53098">
    <property type="entry name" value="Ribonuclease H-like"/>
    <property type="match status" value="1"/>
</dbReference>
<evidence type="ECO:0000313" key="2">
    <source>
        <dbReference type="EMBL" id="OWZ18294.1"/>
    </source>
</evidence>
<evidence type="ECO:0000259" key="1">
    <source>
        <dbReference type="Pfam" id="PF25597"/>
    </source>
</evidence>
<dbReference type="Proteomes" id="UP000198211">
    <property type="component" value="Unassembled WGS sequence"/>
</dbReference>
<organism evidence="2 3">
    <name type="scientific">Phytophthora megakarya</name>
    <dbReference type="NCBI Taxonomy" id="4795"/>
    <lineage>
        <taxon>Eukaryota</taxon>
        <taxon>Sar</taxon>
        <taxon>Stramenopiles</taxon>
        <taxon>Oomycota</taxon>
        <taxon>Peronosporomycetes</taxon>
        <taxon>Peronosporales</taxon>
        <taxon>Peronosporaceae</taxon>
        <taxon>Phytophthora</taxon>
    </lineage>
</organism>
<dbReference type="InterPro" id="IPR057670">
    <property type="entry name" value="SH3_retrovirus"/>
</dbReference>
<name>A0A225WLJ4_9STRA</name>